<gene>
    <name evidence="2" type="ORF">ACFQ03_04060</name>
</gene>
<feature type="signal peptide" evidence="1">
    <location>
        <begin position="1"/>
        <end position="28"/>
    </location>
</feature>
<accession>A0ABW3D719</accession>
<dbReference type="RefSeq" id="WP_379286247.1">
    <property type="nucleotide sequence ID" value="NZ_JBHTIU010000012.1"/>
</dbReference>
<keyword evidence="1" id="KW-0732">Signal</keyword>
<proteinExistence type="predicted"/>
<evidence type="ECO:0000313" key="2">
    <source>
        <dbReference type="EMBL" id="MFD0868311.1"/>
    </source>
</evidence>
<comment type="caution">
    <text evidence="2">The sequence shown here is derived from an EMBL/GenBank/DDBJ whole genome shotgun (WGS) entry which is preliminary data.</text>
</comment>
<dbReference type="PROSITE" id="PS51257">
    <property type="entry name" value="PROKAR_LIPOPROTEIN"/>
    <property type="match status" value="1"/>
</dbReference>
<sequence>MRKWFVLFTVLAILLVGCSSRPPMPSLTADNIKIPVVLGTYSWKNVVADAPGPDYLVKDTEPVAVSPGTEVTIKFSGKPDRMILSRWEGQESREEVELESNKFTLPEEKGEYIYSIRAEWGKNKSGLYAFIVKVE</sequence>
<evidence type="ECO:0000313" key="3">
    <source>
        <dbReference type="Proteomes" id="UP001597120"/>
    </source>
</evidence>
<keyword evidence="3" id="KW-1185">Reference proteome</keyword>
<protein>
    <recommendedName>
        <fullName evidence="4">YtkA-like domain-containing protein</fullName>
    </recommendedName>
</protein>
<reference evidence="3" key="1">
    <citation type="journal article" date="2019" name="Int. J. Syst. Evol. Microbiol.">
        <title>The Global Catalogue of Microorganisms (GCM) 10K type strain sequencing project: providing services to taxonomists for standard genome sequencing and annotation.</title>
        <authorList>
            <consortium name="The Broad Institute Genomics Platform"/>
            <consortium name="The Broad Institute Genome Sequencing Center for Infectious Disease"/>
            <person name="Wu L."/>
            <person name="Ma J."/>
        </authorList>
    </citation>
    <scope>NUCLEOTIDE SEQUENCE [LARGE SCALE GENOMIC DNA]</scope>
    <source>
        <strain evidence="3">CCUG 57263</strain>
    </source>
</reference>
<dbReference type="EMBL" id="JBHTIU010000012">
    <property type="protein sequence ID" value="MFD0868311.1"/>
    <property type="molecule type" value="Genomic_DNA"/>
</dbReference>
<evidence type="ECO:0000256" key="1">
    <source>
        <dbReference type="SAM" id="SignalP"/>
    </source>
</evidence>
<dbReference type="Proteomes" id="UP001597120">
    <property type="component" value="Unassembled WGS sequence"/>
</dbReference>
<name>A0ABW3D719_9BACL</name>
<evidence type="ECO:0008006" key="4">
    <source>
        <dbReference type="Google" id="ProtNLM"/>
    </source>
</evidence>
<organism evidence="2 3">
    <name type="scientific">Paenibacillus residui</name>
    <dbReference type="NCBI Taxonomy" id="629724"/>
    <lineage>
        <taxon>Bacteria</taxon>
        <taxon>Bacillati</taxon>
        <taxon>Bacillota</taxon>
        <taxon>Bacilli</taxon>
        <taxon>Bacillales</taxon>
        <taxon>Paenibacillaceae</taxon>
        <taxon>Paenibacillus</taxon>
    </lineage>
</organism>
<feature type="chain" id="PRO_5047344051" description="YtkA-like domain-containing protein" evidence="1">
    <location>
        <begin position="29"/>
        <end position="135"/>
    </location>
</feature>